<reference evidence="2" key="1">
    <citation type="journal article" date="2014" name="Int. J. Syst. Evol. Microbiol.">
        <title>Complete genome sequence of Corynebacterium casei LMG S-19264T (=DSM 44701T), isolated from a smear-ripened cheese.</title>
        <authorList>
            <consortium name="US DOE Joint Genome Institute (JGI-PGF)"/>
            <person name="Walter F."/>
            <person name="Albersmeier A."/>
            <person name="Kalinowski J."/>
            <person name="Ruckert C."/>
        </authorList>
    </citation>
    <scope>NUCLEOTIDE SEQUENCE</scope>
    <source>
        <strain evidence="2">CGMCC 1.10998</strain>
    </source>
</reference>
<accession>A0A916UAN2</accession>
<dbReference type="Gene3D" id="3.10.450.50">
    <property type="match status" value="1"/>
</dbReference>
<feature type="domain" description="SnoaL-like" evidence="1">
    <location>
        <begin position="14"/>
        <end position="106"/>
    </location>
</feature>
<organism evidence="2 3">
    <name type="scientific">Undibacterium terreum</name>
    <dbReference type="NCBI Taxonomy" id="1224302"/>
    <lineage>
        <taxon>Bacteria</taxon>
        <taxon>Pseudomonadati</taxon>
        <taxon>Pseudomonadota</taxon>
        <taxon>Betaproteobacteria</taxon>
        <taxon>Burkholderiales</taxon>
        <taxon>Oxalobacteraceae</taxon>
        <taxon>Undibacterium</taxon>
    </lineage>
</organism>
<keyword evidence="3" id="KW-1185">Reference proteome</keyword>
<dbReference type="SUPFAM" id="SSF54427">
    <property type="entry name" value="NTF2-like"/>
    <property type="match status" value="1"/>
</dbReference>
<comment type="caution">
    <text evidence="2">The sequence shown here is derived from an EMBL/GenBank/DDBJ whole genome shotgun (WGS) entry which is preliminary data.</text>
</comment>
<evidence type="ECO:0000313" key="3">
    <source>
        <dbReference type="Proteomes" id="UP000637423"/>
    </source>
</evidence>
<evidence type="ECO:0000259" key="1">
    <source>
        <dbReference type="Pfam" id="PF12680"/>
    </source>
</evidence>
<evidence type="ECO:0000313" key="2">
    <source>
        <dbReference type="EMBL" id="GGC66721.1"/>
    </source>
</evidence>
<dbReference type="Proteomes" id="UP000637423">
    <property type="component" value="Unassembled WGS sequence"/>
</dbReference>
<reference evidence="2" key="2">
    <citation type="submission" date="2020-09" db="EMBL/GenBank/DDBJ databases">
        <authorList>
            <person name="Sun Q."/>
            <person name="Zhou Y."/>
        </authorList>
    </citation>
    <scope>NUCLEOTIDE SEQUENCE</scope>
    <source>
        <strain evidence="2">CGMCC 1.10998</strain>
    </source>
</reference>
<protein>
    <recommendedName>
        <fullName evidence="1">SnoaL-like domain-containing protein</fullName>
    </recommendedName>
</protein>
<dbReference type="InterPro" id="IPR032710">
    <property type="entry name" value="NTF2-like_dom_sf"/>
</dbReference>
<dbReference type="Pfam" id="PF12680">
    <property type="entry name" value="SnoaL_2"/>
    <property type="match status" value="1"/>
</dbReference>
<sequence>MYMSQEVSVPGSSWVEIIRRPTLEEFAAAFVEKVVLETSVGSRALVGARAIRYFFDATRAMYETIAFTHEANTGNRSYLEWEGAYQGAAIAGMTILTRNAEGKITSIRLFHRPYDQIIAFSAGLADLLQGKIDPGVFH</sequence>
<proteinExistence type="predicted"/>
<name>A0A916UAN2_9BURK</name>
<dbReference type="AlphaFoldDB" id="A0A916UAN2"/>
<gene>
    <name evidence="2" type="ORF">GCM10011396_12210</name>
</gene>
<dbReference type="InterPro" id="IPR037401">
    <property type="entry name" value="SnoaL-like"/>
</dbReference>
<dbReference type="EMBL" id="BMED01000001">
    <property type="protein sequence ID" value="GGC66721.1"/>
    <property type="molecule type" value="Genomic_DNA"/>
</dbReference>